<dbReference type="RefSeq" id="WP_128778470.1">
    <property type="nucleotide sequence ID" value="NZ_RYFI01000016.1"/>
</dbReference>
<dbReference type="InterPro" id="IPR038266">
    <property type="entry name" value="NapC/NirT_cytc_sf"/>
</dbReference>
<gene>
    <name evidence="18" type="ORF">EK403_15960</name>
</gene>
<comment type="cofactor">
    <cofactor evidence="14">
        <name>heme</name>
        <dbReference type="ChEBI" id="CHEBI:30413"/>
    </cofactor>
    <text evidence="14">Binds 4 heme groups per subunit.</text>
</comment>
<sequence>MATLRSICASLWSVALSFWRVVSRPSAYLSLGFLTLGGFVCGVIFWGGFNTALEMTNTEKFCISCHEMKDNVYQELTQTVHFSNRSGVRASCPDCHVPHQWTDKIARKMQASKEVWGKLFGTISTREKFLDMRLELAKHEWARLKANDSLECRNCHSSVAMDFTRQTRRAAEIHGRFLVSGNKTCIDCHKGIAHQLPDMTGVEPGWKEAPELQGKDSASWHGPERAIRDYLAEIDAR</sequence>
<evidence type="ECO:0000256" key="4">
    <source>
        <dbReference type="ARBA" id="ARBA00022475"/>
    </source>
</evidence>
<evidence type="ECO:0000256" key="15">
    <source>
        <dbReference type="PIRSR" id="PIRSR000013-2"/>
    </source>
</evidence>
<dbReference type="SUPFAM" id="SSF48695">
    <property type="entry name" value="Multiheme cytochromes"/>
    <property type="match status" value="1"/>
</dbReference>
<comment type="function">
    <text evidence="12">Mediates electron flow from quinones to the NapAB complex.</text>
</comment>
<feature type="binding site" description="covalent" evidence="14">
    <location>
        <position position="62"/>
    </location>
    <ligand>
        <name>heme</name>
        <dbReference type="ChEBI" id="CHEBI:30413"/>
        <label>1</label>
    </ligand>
</feature>
<feature type="binding site" description="axial binding residue" evidence="15">
    <location>
        <position position="68"/>
    </location>
    <ligand>
        <name>heme</name>
        <dbReference type="ChEBI" id="CHEBI:30413"/>
        <label>1</label>
    </ligand>
    <ligandPart>
        <name>Fe</name>
        <dbReference type="ChEBI" id="CHEBI:18248"/>
    </ligandPart>
</feature>
<dbReference type="PANTHER" id="PTHR30333">
    <property type="entry name" value="CYTOCHROME C-TYPE PROTEIN"/>
    <property type="match status" value="1"/>
</dbReference>
<dbReference type="GO" id="GO:0020037">
    <property type="term" value="F:heme binding"/>
    <property type="evidence" value="ECO:0007669"/>
    <property type="project" value="InterPro"/>
</dbReference>
<feature type="binding site" description="covalent" evidence="14">
    <location>
        <position position="92"/>
    </location>
    <ligand>
        <name>heme</name>
        <dbReference type="ChEBI" id="CHEBI:30413"/>
        <label>2</label>
    </ligand>
</feature>
<feature type="binding site" description="axial binding residue" evidence="15">
    <location>
        <position position="189"/>
    </location>
    <ligand>
        <name>heme</name>
        <dbReference type="ChEBI" id="CHEBI:30413"/>
        <label>4</label>
    </ligand>
    <ligandPart>
        <name>Fe</name>
        <dbReference type="ChEBI" id="CHEBI:18248"/>
    </ligandPart>
</feature>
<evidence type="ECO:0000313" key="19">
    <source>
        <dbReference type="Proteomes" id="UP000289708"/>
    </source>
</evidence>
<comment type="caution">
    <text evidence="18">The sequence shown here is derived from an EMBL/GenBank/DDBJ whole genome shotgun (WGS) entry which is preliminary data.</text>
</comment>
<keyword evidence="11 16" id="KW-0472">Membrane</keyword>
<evidence type="ECO:0000256" key="14">
    <source>
        <dbReference type="PIRSR" id="PIRSR000013-1"/>
    </source>
</evidence>
<evidence type="ECO:0000256" key="11">
    <source>
        <dbReference type="ARBA" id="ARBA00023136"/>
    </source>
</evidence>
<dbReference type="FunFam" id="1.10.3820.10:FF:000001">
    <property type="entry name" value="Cytochrome c-type protein"/>
    <property type="match status" value="1"/>
</dbReference>
<comment type="subcellular location">
    <subcellularLocation>
        <location evidence="1">Cell membrane</location>
        <topology evidence="1">Single-pass membrane protein</topology>
    </subcellularLocation>
</comment>
<keyword evidence="19" id="KW-1185">Reference proteome</keyword>
<dbReference type="InterPro" id="IPR051174">
    <property type="entry name" value="Cytochrome_c-type_ET"/>
</dbReference>
<dbReference type="GO" id="GO:0019333">
    <property type="term" value="P:denitrification pathway"/>
    <property type="evidence" value="ECO:0007669"/>
    <property type="project" value="InterPro"/>
</dbReference>
<keyword evidence="4" id="KW-1003">Cell membrane</keyword>
<feature type="binding site" description="covalent" evidence="14">
    <location>
        <position position="65"/>
    </location>
    <ligand>
        <name>heme</name>
        <dbReference type="ChEBI" id="CHEBI:30413"/>
        <label>1</label>
    </ligand>
</feature>
<dbReference type="InterPro" id="IPR005126">
    <property type="entry name" value="NapC/NirT_cyt_c_N"/>
</dbReference>
<evidence type="ECO:0000256" key="9">
    <source>
        <dbReference type="ARBA" id="ARBA00022989"/>
    </source>
</evidence>
<feature type="binding site" description="axial binding residue" evidence="15">
    <location>
        <position position="96"/>
    </location>
    <ligand>
        <name>heme</name>
        <dbReference type="ChEBI" id="CHEBI:30413"/>
        <label>2</label>
    </ligand>
    <ligandPart>
        <name>Fe</name>
        <dbReference type="ChEBI" id="CHEBI:18248"/>
    </ligandPart>
</feature>
<dbReference type="PANTHER" id="PTHR30333:SF1">
    <property type="entry name" value="CYTOCHROME C-TYPE PROTEIN NAPC"/>
    <property type="match status" value="1"/>
</dbReference>
<evidence type="ECO:0000256" key="16">
    <source>
        <dbReference type="SAM" id="Phobius"/>
    </source>
</evidence>
<dbReference type="GO" id="GO:0005886">
    <property type="term" value="C:plasma membrane"/>
    <property type="evidence" value="ECO:0007669"/>
    <property type="project" value="UniProtKB-SubCell"/>
</dbReference>
<evidence type="ECO:0000256" key="13">
    <source>
        <dbReference type="PIRNR" id="PIRNR000013"/>
    </source>
</evidence>
<evidence type="ECO:0000256" key="2">
    <source>
        <dbReference type="ARBA" id="ARBA00007395"/>
    </source>
</evidence>
<feature type="binding site" description="axial binding residue" evidence="15">
    <location>
        <position position="194"/>
    </location>
    <ligand>
        <name>heme</name>
        <dbReference type="ChEBI" id="CHEBI:30413"/>
        <label>2</label>
    </ligand>
    <ligandPart>
        <name>Fe</name>
        <dbReference type="ChEBI" id="CHEBI:18248"/>
    </ligandPart>
</feature>
<evidence type="ECO:0000256" key="12">
    <source>
        <dbReference type="ARBA" id="ARBA00055242"/>
    </source>
</evidence>
<comment type="similarity">
    <text evidence="2">Belongs to the NapC/NirT/NrfH family.</text>
</comment>
<evidence type="ECO:0000256" key="5">
    <source>
        <dbReference type="ARBA" id="ARBA00022617"/>
    </source>
</evidence>
<feature type="binding site" description="covalent" evidence="14">
    <location>
        <position position="155"/>
    </location>
    <ligand>
        <name>heme</name>
        <dbReference type="ChEBI" id="CHEBI:30413"/>
        <label>3</label>
    </ligand>
</feature>
<dbReference type="GO" id="GO:0009061">
    <property type="term" value="P:anaerobic respiration"/>
    <property type="evidence" value="ECO:0007669"/>
    <property type="project" value="TreeGrafter"/>
</dbReference>
<evidence type="ECO:0000256" key="3">
    <source>
        <dbReference type="ARBA" id="ARBA00022448"/>
    </source>
</evidence>
<feature type="binding site" description="axial binding residue" evidence="15">
    <location>
        <position position="114"/>
    </location>
    <ligand>
        <name>heme</name>
        <dbReference type="ChEBI" id="CHEBI:30413"/>
        <label>1</label>
    </ligand>
    <ligandPart>
        <name>Fe</name>
        <dbReference type="ChEBI" id="CHEBI:18248"/>
    </ligandPart>
</feature>
<dbReference type="PIRSF" id="PIRSF000013">
    <property type="entry name" value="4_hem_cytochrm_NapC"/>
    <property type="match status" value="1"/>
</dbReference>
<feature type="transmembrane region" description="Helical" evidence="16">
    <location>
        <begin position="33"/>
        <end position="53"/>
    </location>
</feature>
<keyword evidence="5 13" id="KW-0349">Heme</keyword>
<feature type="binding site" description="axial binding residue" evidence="15">
    <location>
        <position position="156"/>
    </location>
    <ligand>
        <name>heme</name>
        <dbReference type="ChEBI" id="CHEBI:30413"/>
        <label>3</label>
    </ligand>
    <ligandPart>
        <name>Fe</name>
        <dbReference type="ChEBI" id="CHEBI:18248"/>
    </ligandPart>
</feature>
<dbReference type="OrthoDB" id="7360653at2"/>
<evidence type="ECO:0000259" key="17">
    <source>
        <dbReference type="Pfam" id="PF03264"/>
    </source>
</evidence>
<evidence type="ECO:0000256" key="8">
    <source>
        <dbReference type="ARBA" id="ARBA00022982"/>
    </source>
</evidence>
<dbReference type="InterPro" id="IPR036280">
    <property type="entry name" value="Multihaem_cyt_sf"/>
</dbReference>
<keyword evidence="7 13" id="KW-0479">Metal-binding</keyword>
<feature type="binding site" description="covalent" evidence="14">
    <location>
        <position position="152"/>
    </location>
    <ligand>
        <name>heme</name>
        <dbReference type="ChEBI" id="CHEBI:30413"/>
        <label>3</label>
    </ligand>
</feature>
<dbReference type="InterPro" id="IPR011885">
    <property type="entry name" value="NO3Rdtase_cyt_c_NapC/NirT"/>
</dbReference>
<dbReference type="InterPro" id="IPR024717">
    <property type="entry name" value="NapC/NirT/NrfH"/>
</dbReference>
<dbReference type="Pfam" id="PF03264">
    <property type="entry name" value="Cytochrom_NNT"/>
    <property type="match status" value="1"/>
</dbReference>
<dbReference type="Proteomes" id="UP000289708">
    <property type="component" value="Unassembled WGS sequence"/>
</dbReference>
<dbReference type="NCBIfam" id="TIGR02161">
    <property type="entry name" value="napC_nirT"/>
    <property type="match status" value="1"/>
</dbReference>
<evidence type="ECO:0000313" key="18">
    <source>
        <dbReference type="EMBL" id="RXF70904.1"/>
    </source>
</evidence>
<feature type="binding site" description="covalent" evidence="14">
    <location>
        <position position="95"/>
    </location>
    <ligand>
        <name>heme</name>
        <dbReference type="ChEBI" id="CHEBI:30413"/>
        <label>2</label>
    </ligand>
</feature>
<keyword evidence="9 16" id="KW-1133">Transmembrane helix</keyword>
<keyword evidence="8 13" id="KW-0249">Electron transport</keyword>
<dbReference type="AlphaFoldDB" id="A0A4Q0MCH6"/>
<comment type="PTM">
    <text evidence="13">Binds 4 heme groups per subunit.</text>
</comment>
<name>A0A4Q0MCH6_9HYPH</name>
<keyword evidence="10 13" id="KW-0408">Iron</keyword>
<keyword evidence="6 16" id="KW-0812">Transmembrane</keyword>
<evidence type="ECO:0000256" key="7">
    <source>
        <dbReference type="ARBA" id="ARBA00022723"/>
    </source>
</evidence>
<dbReference type="GO" id="GO:0046872">
    <property type="term" value="F:metal ion binding"/>
    <property type="evidence" value="ECO:0007669"/>
    <property type="project" value="UniProtKB-KW"/>
</dbReference>
<evidence type="ECO:0000256" key="6">
    <source>
        <dbReference type="ARBA" id="ARBA00022692"/>
    </source>
</evidence>
<feature type="binding site" description="covalent" evidence="14">
    <location>
        <position position="185"/>
    </location>
    <ligand>
        <name>heme</name>
        <dbReference type="ChEBI" id="CHEBI:30413"/>
        <label>4</label>
    </ligand>
</feature>
<dbReference type="Gene3D" id="1.10.3820.10">
    <property type="entry name" value="Di-heme elbow motif domain"/>
    <property type="match status" value="1"/>
</dbReference>
<evidence type="ECO:0000256" key="1">
    <source>
        <dbReference type="ARBA" id="ARBA00004162"/>
    </source>
</evidence>
<dbReference type="EMBL" id="RYFI01000016">
    <property type="protein sequence ID" value="RXF70904.1"/>
    <property type="molecule type" value="Genomic_DNA"/>
</dbReference>
<dbReference type="GO" id="GO:0009055">
    <property type="term" value="F:electron transfer activity"/>
    <property type="evidence" value="ECO:0007669"/>
    <property type="project" value="TreeGrafter"/>
</dbReference>
<protein>
    <recommendedName>
        <fullName evidence="13">Cytochrome c-type protein</fullName>
    </recommendedName>
</protein>
<evidence type="ECO:0000256" key="10">
    <source>
        <dbReference type="ARBA" id="ARBA00023004"/>
    </source>
</evidence>
<feature type="domain" description="NapC/NirT cytochrome c N-terminal" evidence="17">
    <location>
        <begin position="25"/>
        <end position="199"/>
    </location>
</feature>
<keyword evidence="3 13" id="KW-0813">Transport</keyword>
<reference evidence="18 19" key="1">
    <citation type="submission" date="2018-12" db="EMBL/GenBank/DDBJ databases">
        <title>bacterium Hansschlegelia zhihuaiae S113.</title>
        <authorList>
            <person name="He J."/>
        </authorList>
    </citation>
    <scope>NUCLEOTIDE SEQUENCE [LARGE SCALE GENOMIC DNA]</scope>
    <source>
        <strain evidence="18 19">S 113</strain>
    </source>
</reference>
<accession>A0A4Q0MCH6</accession>
<organism evidence="18 19">
    <name type="scientific">Hansschlegelia zhihuaiae</name>
    <dbReference type="NCBI Taxonomy" id="405005"/>
    <lineage>
        <taxon>Bacteria</taxon>
        <taxon>Pseudomonadati</taxon>
        <taxon>Pseudomonadota</taxon>
        <taxon>Alphaproteobacteria</taxon>
        <taxon>Hyphomicrobiales</taxon>
        <taxon>Methylopilaceae</taxon>
        <taxon>Hansschlegelia</taxon>
    </lineage>
</organism>
<feature type="binding site" description="covalent" evidence="14">
    <location>
        <position position="188"/>
    </location>
    <ligand>
        <name>heme</name>
        <dbReference type="ChEBI" id="CHEBI:30413"/>
        <label>4</label>
    </ligand>
</feature>
<proteinExistence type="inferred from homology"/>